<accession>A0A0P7ZPW9</accession>
<comment type="caution">
    <text evidence="1">The sequence shown here is derived from an EMBL/GenBank/DDBJ whole genome shotgun (WGS) entry which is preliminary data.</text>
</comment>
<dbReference type="STRING" id="1666911.HLUCCA11_12680"/>
<gene>
    <name evidence="1" type="ORF">HLUCCA11_12680</name>
</gene>
<dbReference type="Proteomes" id="UP000050465">
    <property type="component" value="Unassembled WGS sequence"/>
</dbReference>
<evidence type="ECO:0008006" key="3">
    <source>
        <dbReference type="Google" id="ProtNLM"/>
    </source>
</evidence>
<reference evidence="1 2" key="1">
    <citation type="submission" date="2015-09" db="EMBL/GenBank/DDBJ databases">
        <title>Identification and resolution of microdiversity through metagenomic sequencing of parallel consortia.</title>
        <authorList>
            <person name="Nelson W.C."/>
            <person name="Romine M.F."/>
            <person name="Lindemann S.R."/>
        </authorList>
    </citation>
    <scope>NUCLEOTIDE SEQUENCE [LARGE SCALE GENOMIC DNA]</scope>
    <source>
        <strain evidence="1">Ana</strain>
    </source>
</reference>
<organism evidence="1 2">
    <name type="scientific">Phormidesmis priestleyi Ana</name>
    <dbReference type="NCBI Taxonomy" id="1666911"/>
    <lineage>
        <taxon>Bacteria</taxon>
        <taxon>Bacillati</taxon>
        <taxon>Cyanobacteriota</taxon>
        <taxon>Cyanophyceae</taxon>
        <taxon>Leptolyngbyales</taxon>
        <taxon>Leptolyngbyaceae</taxon>
        <taxon>Phormidesmis</taxon>
    </lineage>
</organism>
<evidence type="ECO:0000313" key="1">
    <source>
        <dbReference type="EMBL" id="KPQ35019.1"/>
    </source>
</evidence>
<proteinExistence type="predicted"/>
<evidence type="ECO:0000313" key="2">
    <source>
        <dbReference type="Proteomes" id="UP000050465"/>
    </source>
</evidence>
<name>A0A0P7ZPW9_9CYAN</name>
<sequence length="176" mass="18999">MNAAKRPVMPPVTSATSSTFQVASTQIASSSAAVHASEQKSDLRISGGLSGSLSGSLNDGARRSVKRVPYSGMRQAIAFESSVKLTVNLLLAIVATTTMAKLWPYYQSQYSRLTMLQESVDVAEQKNAELRSQFSSNFDPAQAGRIMQEQSGLSYPNQKKVIWQTAPQSPQSPQSP</sequence>
<dbReference type="AlphaFoldDB" id="A0A0P7ZPW9"/>
<protein>
    <recommendedName>
        <fullName evidence="3">Cell division protein FtsL</fullName>
    </recommendedName>
</protein>
<dbReference type="EMBL" id="LJZR01000015">
    <property type="protein sequence ID" value="KPQ35019.1"/>
    <property type="molecule type" value="Genomic_DNA"/>
</dbReference>